<evidence type="ECO:0000256" key="9">
    <source>
        <dbReference type="ARBA" id="ARBA00023237"/>
    </source>
</evidence>
<dbReference type="GO" id="GO:0046930">
    <property type="term" value="C:pore complex"/>
    <property type="evidence" value="ECO:0007669"/>
    <property type="project" value="UniProtKB-KW"/>
</dbReference>
<protein>
    <submittedName>
        <fullName evidence="14">OmpA family protein</fullName>
    </submittedName>
</protein>
<evidence type="ECO:0000256" key="8">
    <source>
        <dbReference type="ARBA" id="ARBA00023136"/>
    </source>
</evidence>
<evidence type="ECO:0000256" key="12">
    <source>
        <dbReference type="SAM" id="SignalP"/>
    </source>
</evidence>
<feature type="compositionally biased region" description="Pro residues" evidence="11">
    <location>
        <begin position="205"/>
        <end position="218"/>
    </location>
</feature>
<feature type="domain" description="OmpA-like" evidence="13">
    <location>
        <begin position="218"/>
        <end position="341"/>
    </location>
</feature>
<dbReference type="InterPro" id="IPR027385">
    <property type="entry name" value="Beta-barrel_OMP"/>
</dbReference>
<evidence type="ECO:0000313" key="15">
    <source>
        <dbReference type="Proteomes" id="UP000298438"/>
    </source>
</evidence>
<evidence type="ECO:0000256" key="4">
    <source>
        <dbReference type="ARBA" id="ARBA00022692"/>
    </source>
</evidence>
<evidence type="ECO:0000256" key="2">
    <source>
        <dbReference type="ARBA" id="ARBA00022448"/>
    </source>
</evidence>
<dbReference type="PROSITE" id="PS01068">
    <property type="entry name" value="OMPA_1"/>
    <property type="match status" value="1"/>
</dbReference>
<dbReference type="CDD" id="cd07185">
    <property type="entry name" value="OmpA_C-like"/>
    <property type="match status" value="1"/>
</dbReference>
<comment type="caution">
    <text evidence="14">The sequence shown here is derived from an EMBL/GenBank/DDBJ whole genome shotgun (WGS) entry which is preliminary data.</text>
</comment>
<keyword evidence="15" id="KW-1185">Reference proteome</keyword>
<keyword evidence="8 10" id="KW-0472">Membrane</keyword>
<dbReference type="EMBL" id="SPVF01000171">
    <property type="protein sequence ID" value="TFW17945.1"/>
    <property type="molecule type" value="Genomic_DNA"/>
</dbReference>
<dbReference type="Pfam" id="PF13505">
    <property type="entry name" value="OMP_b-brl"/>
    <property type="match status" value="1"/>
</dbReference>
<dbReference type="Proteomes" id="UP000298438">
    <property type="component" value="Unassembled WGS sequence"/>
</dbReference>
<dbReference type="SUPFAM" id="SSF56925">
    <property type="entry name" value="OMPA-like"/>
    <property type="match status" value="1"/>
</dbReference>
<keyword evidence="9" id="KW-0998">Cell outer membrane</keyword>
<keyword evidence="5 12" id="KW-0732">Signal</keyword>
<evidence type="ECO:0000259" key="13">
    <source>
        <dbReference type="PROSITE" id="PS51123"/>
    </source>
</evidence>
<dbReference type="InterPro" id="IPR036737">
    <property type="entry name" value="OmpA-like_sf"/>
</dbReference>
<dbReference type="InterPro" id="IPR006664">
    <property type="entry name" value="OMP_bac"/>
</dbReference>
<feature type="chain" id="PRO_5021207421" evidence="12">
    <location>
        <begin position="17"/>
        <end position="345"/>
    </location>
</feature>
<reference evidence="14 15" key="1">
    <citation type="submission" date="2019-03" db="EMBL/GenBank/DDBJ databases">
        <title>Draft Genome Sequence of Massilia arenosa sp. nov., a Novel Massilia Species Isolated from a Sandy-loam Maize Soil.</title>
        <authorList>
            <person name="Raths R."/>
            <person name="Peta V."/>
            <person name="Bucking H."/>
        </authorList>
    </citation>
    <scope>NUCLEOTIDE SEQUENCE [LARGE SCALE GENOMIC DNA]</scope>
    <source>
        <strain evidence="14 15">MC02</strain>
    </source>
</reference>
<evidence type="ECO:0000256" key="7">
    <source>
        <dbReference type="ARBA" id="ARBA00023114"/>
    </source>
</evidence>
<evidence type="ECO:0000256" key="1">
    <source>
        <dbReference type="ARBA" id="ARBA00004571"/>
    </source>
</evidence>
<sequence length="345" mass="37934">MIAFASALLCSAGVMAQDATPVINPSWYIQPSIVGMKPDGDFGTDKRAWGGGLKFGKAVSPMWDIQLGGSYVRDNDGNRHYRQTLLGADALLMLSRQNFRPFILFGVGAQRDDVENPLRNATKTSPYFTAGVGFQVGMNDHWNMQVDLRSVRGRLRDGDQAFGFDRSNNKLLTIGFNYLFDVPPPPAPPAPPPAPAPAPVAEAPQPAPVAPPPPPPPARFEKVTLSATELFEFDSDKLRGEQMKLDEIANALNTDTSVTNIMITGYADRIGSKPYNQKLSERRAVSVKNYLVGKGIDGSRLQTQGRGEENPVVQCNQKKRSELIKCLEPNRRVEVEQITIEKRVQ</sequence>
<feature type="region of interest" description="Disordered" evidence="11">
    <location>
        <begin position="187"/>
        <end position="218"/>
    </location>
</feature>
<dbReference type="InterPro" id="IPR011250">
    <property type="entry name" value="OMP/PagP_B-barrel"/>
</dbReference>
<keyword evidence="2" id="KW-0813">Transport</keyword>
<dbReference type="GO" id="GO:0009279">
    <property type="term" value="C:cell outer membrane"/>
    <property type="evidence" value="ECO:0007669"/>
    <property type="project" value="UniProtKB-SubCell"/>
</dbReference>
<dbReference type="PANTHER" id="PTHR30329:SF21">
    <property type="entry name" value="LIPOPROTEIN YIAD-RELATED"/>
    <property type="match status" value="1"/>
</dbReference>
<gene>
    <name evidence="14" type="ORF">E4L96_13650</name>
</gene>
<dbReference type="PANTHER" id="PTHR30329">
    <property type="entry name" value="STATOR ELEMENT OF FLAGELLAR MOTOR COMPLEX"/>
    <property type="match status" value="1"/>
</dbReference>
<dbReference type="GO" id="GO:0006811">
    <property type="term" value="P:monoatomic ion transport"/>
    <property type="evidence" value="ECO:0007669"/>
    <property type="project" value="UniProtKB-KW"/>
</dbReference>
<feature type="signal peptide" evidence="12">
    <location>
        <begin position="1"/>
        <end position="16"/>
    </location>
</feature>
<name>A0A4Y9SDR3_9BURK</name>
<keyword evidence="4" id="KW-0812">Transmembrane</keyword>
<dbReference type="InterPro" id="IPR006665">
    <property type="entry name" value="OmpA-like"/>
</dbReference>
<dbReference type="AlphaFoldDB" id="A0A4Y9SDR3"/>
<proteinExistence type="predicted"/>
<evidence type="ECO:0000256" key="6">
    <source>
        <dbReference type="ARBA" id="ARBA00023065"/>
    </source>
</evidence>
<dbReference type="InterPro" id="IPR050330">
    <property type="entry name" value="Bact_OuterMem_StrucFunc"/>
</dbReference>
<evidence type="ECO:0000256" key="10">
    <source>
        <dbReference type="PROSITE-ProRule" id="PRU00473"/>
    </source>
</evidence>
<accession>A0A4Y9SDR3</accession>
<evidence type="ECO:0000313" key="14">
    <source>
        <dbReference type="EMBL" id="TFW17945.1"/>
    </source>
</evidence>
<dbReference type="PROSITE" id="PS51123">
    <property type="entry name" value="OMPA_2"/>
    <property type="match status" value="1"/>
</dbReference>
<dbReference type="Gene3D" id="3.30.1330.60">
    <property type="entry name" value="OmpA-like domain"/>
    <property type="match status" value="1"/>
</dbReference>
<dbReference type="InterPro" id="IPR006690">
    <property type="entry name" value="OMPA-like_CS"/>
</dbReference>
<feature type="compositionally biased region" description="Pro residues" evidence="11">
    <location>
        <begin position="187"/>
        <end position="198"/>
    </location>
</feature>
<dbReference type="OrthoDB" id="5360144at2"/>
<evidence type="ECO:0000256" key="5">
    <source>
        <dbReference type="ARBA" id="ARBA00022729"/>
    </source>
</evidence>
<dbReference type="SUPFAM" id="SSF103088">
    <property type="entry name" value="OmpA-like"/>
    <property type="match status" value="1"/>
</dbReference>
<dbReference type="Gene3D" id="2.40.160.20">
    <property type="match status" value="1"/>
</dbReference>
<dbReference type="Pfam" id="PF00691">
    <property type="entry name" value="OmpA"/>
    <property type="match status" value="1"/>
</dbReference>
<dbReference type="PRINTS" id="PR01023">
    <property type="entry name" value="NAFLGMOTY"/>
</dbReference>
<evidence type="ECO:0000256" key="11">
    <source>
        <dbReference type="SAM" id="MobiDB-lite"/>
    </source>
</evidence>
<evidence type="ECO:0000256" key="3">
    <source>
        <dbReference type="ARBA" id="ARBA00022452"/>
    </source>
</evidence>
<keyword evidence="7" id="KW-0626">Porin</keyword>
<dbReference type="PRINTS" id="PR01021">
    <property type="entry name" value="OMPADOMAIN"/>
</dbReference>
<keyword evidence="3" id="KW-1134">Transmembrane beta strand</keyword>
<organism evidence="14 15">
    <name type="scientific">Zemynaea arenosa</name>
    <dbReference type="NCBI Taxonomy" id="2561931"/>
    <lineage>
        <taxon>Bacteria</taxon>
        <taxon>Pseudomonadati</taxon>
        <taxon>Pseudomonadota</taxon>
        <taxon>Betaproteobacteria</taxon>
        <taxon>Burkholderiales</taxon>
        <taxon>Oxalobacteraceae</taxon>
        <taxon>Telluria group</taxon>
        <taxon>Zemynaea</taxon>
    </lineage>
</organism>
<comment type="subcellular location">
    <subcellularLocation>
        <location evidence="1">Cell outer membrane</location>
        <topology evidence="1">Multi-pass membrane protein</topology>
    </subcellularLocation>
</comment>
<dbReference type="GO" id="GO:0015288">
    <property type="term" value="F:porin activity"/>
    <property type="evidence" value="ECO:0007669"/>
    <property type="project" value="UniProtKB-KW"/>
</dbReference>
<keyword evidence="6" id="KW-0406">Ion transport</keyword>